<dbReference type="InterPro" id="IPR003607">
    <property type="entry name" value="HD/PDEase_dom"/>
</dbReference>
<evidence type="ECO:0000259" key="1">
    <source>
        <dbReference type="PROSITE" id="PS51831"/>
    </source>
</evidence>
<reference evidence="2 3" key="1">
    <citation type="submission" date="2020-03" db="EMBL/GenBank/DDBJ databases">
        <title>Soil Listeria distribution.</title>
        <authorList>
            <person name="Liao J."/>
            <person name="Wiedmann M."/>
        </authorList>
    </citation>
    <scope>NUCLEOTIDE SEQUENCE [LARGE SCALE GENOMIC DNA]</scope>
    <source>
        <strain evidence="2 3">FSL L7-1614</strain>
    </source>
</reference>
<comment type="caution">
    <text evidence="2">The sequence shown here is derived from an EMBL/GenBank/DDBJ whole genome shotgun (WGS) entry which is preliminary data.</text>
</comment>
<sequence>MEMDNQILEQAKAYIQKKFGNEKTGHDWYHIDRVYKMAVHLQSKEGGNLLLVKMAALFHDFTDTKLNSDPVQAEQVMEDWFRSHGLTEDEIQDISSIIENVSFSHEGSEQTKLSLESKIVQDADRLDAIGAIGIARCFTYGGAKGRYIYNLENMEGSSMQHFYDKLLLIKDKIQTDTARPIAHKRHEALVSFLDSIENECNIQF</sequence>
<dbReference type="EMBL" id="JAARQN010000016">
    <property type="protein sequence ID" value="MBC1458823.1"/>
    <property type="molecule type" value="Genomic_DNA"/>
</dbReference>
<dbReference type="CDD" id="cd00077">
    <property type="entry name" value="HDc"/>
    <property type="match status" value="1"/>
</dbReference>
<dbReference type="PANTHER" id="PTHR33594">
    <property type="entry name" value="SUPERFAMILY HYDROLASE, PUTATIVE (AFU_ORTHOLOGUE AFUA_1G03035)-RELATED"/>
    <property type="match status" value="1"/>
</dbReference>
<organism evidence="2 3">
    <name type="scientific">Listeria newyorkensis</name>
    <dbReference type="NCBI Taxonomy" id="1497681"/>
    <lineage>
        <taxon>Bacteria</taxon>
        <taxon>Bacillati</taxon>
        <taxon>Bacillota</taxon>
        <taxon>Bacilli</taxon>
        <taxon>Bacillales</taxon>
        <taxon>Listeriaceae</taxon>
        <taxon>Listeria</taxon>
    </lineage>
</organism>
<protein>
    <submittedName>
        <fullName evidence="2">HD domain-containing protein</fullName>
    </submittedName>
</protein>
<dbReference type="Gene3D" id="1.20.58.1910">
    <property type="match status" value="1"/>
</dbReference>
<dbReference type="Proteomes" id="UP000569903">
    <property type="component" value="Unassembled WGS sequence"/>
</dbReference>
<evidence type="ECO:0000313" key="3">
    <source>
        <dbReference type="Proteomes" id="UP000569903"/>
    </source>
</evidence>
<dbReference type="RefSeq" id="WP_185390008.1">
    <property type="nucleotide sequence ID" value="NZ_JAARQN010000016.1"/>
</dbReference>
<dbReference type="SMART" id="SM00471">
    <property type="entry name" value="HDc"/>
    <property type="match status" value="1"/>
</dbReference>
<dbReference type="PANTHER" id="PTHR33594:SF1">
    <property type="entry name" value="HD_PDEASE DOMAIN-CONTAINING PROTEIN"/>
    <property type="match status" value="1"/>
</dbReference>
<name>A0A841Z1V7_9LIST</name>
<dbReference type="Gene3D" id="1.10.472.50">
    <property type="entry name" value="HD-domain/PDEase-like"/>
    <property type="match status" value="1"/>
</dbReference>
<accession>A0A841Z1V7</accession>
<dbReference type="Pfam" id="PF01966">
    <property type="entry name" value="HD"/>
    <property type="match status" value="1"/>
</dbReference>
<gene>
    <name evidence="2" type="ORF">HB850_13745</name>
</gene>
<dbReference type="SUPFAM" id="SSF109604">
    <property type="entry name" value="HD-domain/PDEase-like"/>
    <property type="match status" value="1"/>
</dbReference>
<evidence type="ECO:0000313" key="2">
    <source>
        <dbReference type="EMBL" id="MBC1458823.1"/>
    </source>
</evidence>
<dbReference type="InterPro" id="IPR006674">
    <property type="entry name" value="HD_domain"/>
</dbReference>
<feature type="domain" description="HD" evidence="1">
    <location>
        <begin position="27"/>
        <end position="129"/>
    </location>
</feature>
<dbReference type="AlphaFoldDB" id="A0A841Z1V7"/>
<proteinExistence type="predicted"/>
<dbReference type="PROSITE" id="PS51831">
    <property type="entry name" value="HD"/>
    <property type="match status" value="1"/>
</dbReference>